<dbReference type="Pfam" id="PF19081">
    <property type="entry name" value="Ig_7"/>
    <property type="match status" value="1"/>
</dbReference>
<dbReference type="NCBIfam" id="TIGR04131">
    <property type="entry name" value="Bac_Flav_CTERM"/>
    <property type="match status" value="1"/>
</dbReference>
<dbReference type="RefSeq" id="WP_185788403.1">
    <property type="nucleotide sequence ID" value="NZ_JACLCP010000001.1"/>
</dbReference>
<name>A0A842IV94_9FLAO</name>
<dbReference type="Pfam" id="PF13585">
    <property type="entry name" value="CHU_C"/>
    <property type="match status" value="1"/>
</dbReference>
<dbReference type="InterPro" id="IPR034007">
    <property type="entry name" value="CTLD_bac"/>
</dbReference>
<evidence type="ECO:0000256" key="1">
    <source>
        <dbReference type="SAM" id="SignalP"/>
    </source>
</evidence>
<dbReference type="EMBL" id="JACLCP010000001">
    <property type="protein sequence ID" value="MBC2844758.1"/>
    <property type="molecule type" value="Genomic_DNA"/>
</dbReference>
<proteinExistence type="predicted"/>
<comment type="caution">
    <text evidence="3">The sequence shown here is derived from an EMBL/GenBank/DDBJ whole genome shotgun (WGS) entry which is preliminary data.</text>
</comment>
<dbReference type="SUPFAM" id="SSF56436">
    <property type="entry name" value="C-type lectin-like"/>
    <property type="match status" value="1"/>
</dbReference>
<gene>
    <name evidence="3" type="ORF">H7F21_06600</name>
</gene>
<sequence length="812" mass="89647">MLRIRLHIFYLVFAVLCQYALAQNPPNITATGNQFFCGDDPMPIVTQVSISDTSGESMLDEIFVQIATGYTLGSDVMFLEGSHPNISASWSTGEGLLTLSGPATFAEFENAIADVRFQTSESNFTQDKFFSINLGQANFLPATGHYYIYVSDIGISWAEALEAASQQTYFGLQGYLATITTAEEVQLTGEQAQGTGWIGGSDQLSEGVWRWESGPEAGQVFWNGTVSGSAPDGMFEFWNNGEPNNLGDEDYAHITDPNIGVLGSWNDLTVTGSTDPASPYHPKGYIVEFGGMDGDPTINVSASTIIVMPKTDISTNSLCDEGVAQVNLETNTNQVLWYDAPSSVDVINTGLSYESYIDTTTTYYILPLFDGCTDGNRIPVTVNVYASPIANDITIVQCDDETLDGVSSFNLNNYTDDIVRNEEGQVVPIWDITFYEDENLINQIDGDDYINTNNYQIVYAKVFDEFSGCYSSSEVTLQVNSSNDTTASLEVCDDFIVDGFAFFDLTEADAQILENAPVNANIGYYVTYNEALLKINEITEDYFNEVAYFQTVYARVDIDTTCYAINQVNLTVKDLPNITQYEEVYYCLNTYPQTMALDGGIIDDIPNNYAYEWSTGETTISVDINEVGTYEVFVTKPAGCTNRRTIVVRPSSAAIIETVDITDLSENNTITILVSGEGDYLYALDNENGIYQESNVFENVPPGIHTVYVKDVKANCGIVSEDISVLGFPKFFTPNGDGENDTWQIKGVSSQFPATGSIEIFNRYGKMITVLNENNPKWNGTYNGILLPTDDYWFVAKLLDGRTFRGHFTLKR</sequence>
<dbReference type="InterPro" id="IPR044023">
    <property type="entry name" value="Ig_7"/>
</dbReference>
<reference evidence="3" key="1">
    <citation type="submission" date="2020-08" db="EMBL/GenBank/DDBJ databases">
        <title>Winogradskyella ouciana sp. nov., isolated from the hadal seawater of the Mariana Trench.</title>
        <authorList>
            <person name="He X."/>
        </authorList>
    </citation>
    <scope>NUCLEOTIDE SEQUENCE [LARGE SCALE GENOMIC DNA]</scope>
    <source>
        <strain evidence="3">KCTC 52348</strain>
    </source>
</reference>
<dbReference type="PROSITE" id="PS50041">
    <property type="entry name" value="C_TYPE_LECTIN_2"/>
    <property type="match status" value="1"/>
</dbReference>
<feature type="chain" id="PRO_5032886289" evidence="1">
    <location>
        <begin position="23"/>
        <end position="812"/>
    </location>
</feature>
<accession>A0A842IV94</accession>
<keyword evidence="4" id="KW-1185">Reference proteome</keyword>
<evidence type="ECO:0000313" key="4">
    <source>
        <dbReference type="Proteomes" id="UP000533900"/>
    </source>
</evidence>
<dbReference type="Proteomes" id="UP000533900">
    <property type="component" value="Unassembled WGS sequence"/>
</dbReference>
<dbReference type="CDD" id="cd03603">
    <property type="entry name" value="CLECT_VCBS"/>
    <property type="match status" value="1"/>
</dbReference>
<dbReference type="InterPro" id="IPR016187">
    <property type="entry name" value="CTDL_fold"/>
</dbReference>
<dbReference type="InterPro" id="IPR016186">
    <property type="entry name" value="C-type_lectin-like/link_sf"/>
</dbReference>
<keyword evidence="1" id="KW-0732">Signal</keyword>
<dbReference type="AlphaFoldDB" id="A0A842IV94"/>
<dbReference type="InterPro" id="IPR001304">
    <property type="entry name" value="C-type_lectin-like"/>
</dbReference>
<dbReference type="InterPro" id="IPR026341">
    <property type="entry name" value="T9SS_type_B"/>
</dbReference>
<feature type="signal peptide" evidence="1">
    <location>
        <begin position="1"/>
        <end position="22"/>
    </location>
</feature>
<evidence type="ECO:0000313" key="3">
    <source>
        <dbReference type="EMBL" id="MBC2844758.1"/>
    </source>
</evidence>
<feature type="domain" description="C-type lectin" evidence="2">
    <location>
        <begin position="142"/>
        <end position="267"/>
    </location>
</feature>
<organism evidence="3 4">
    <name type="scientific">Winogradskyella flava</name>
    <dbReference type="NCBI Taxonomy" id="1884876"/>
    <lineage>
        <taxon>Bacteria</taxon>
        <taxon>Pseudomonadati</taxon>
        <taxon>Bacteroidota</taxon>
        <taxon>Flavobacteriia</taxon>
        <taxon>Flavobacteriales</taxon>
        <taxon>Flavobacteriaceae</taxon>
        <taxon>Winogradskyella</taxon>
    </lineage>
</organism>
<evidence type="ECO:0000259" key="2">
    <source>
        <dbReference type="PROSITE" id="PS50041"/>
    </source>
</evidence>
<dbReference type="Gene3D" id="3.10.100.10">
    <property type="entry name" value="Mannose-Binding Protein A, subunit A"/>
    <property type="match status" value="1"/>
</dbReference>
<protein>
    <submittedName>
        <fullName evidence="3">T9SS type B sorting domain-containing protein</fullName>
    </submittedName>
</protein>